<name>A0A2H4ZNP8_9EUKA</name>
<keyword evidence="1" id="KW-0934">Plastid</keyword>
<dbReference type="EMBL" id="MG264610">
    <property type="protein sequence ID" value="AUG32119.1"/>
    <property type="molecule type" value="Genomic_DNA"/>
</dbReference>
<organism evidence="1">
    <name type="scientific">Paulinella longichromatophora</name>
    <dbReference type="NCBI Taxonomy" id="1708747"/>
    <lineage>
        <taxon>Eukaryota</taxon>
        <taxon>Sar</taxon>
        <taxon>Rhizaria</taxon>
        <taxon>Cercozoa</taxon>
        <taxon>Imbricatea</taxon>
        <taxon>Silicofilosea</taxon>
        <taxon>Euglyphida</taxon>
        <taxon>Paulinellidae</taxon>
        <taxon>Paulinella</taxon>
    </lineage>
</organism>
<proteinExistence type="predicted"/>
<protein>
    <submittedName>
        <fullName evidence="1">Putative DNA polymerase III, epsilon subunit</fullName>
    </submittedName>
</protein>
<reference evidence="1" key="1">
    <citation type="submission" date="2017-10" db="EMBL/GenBank/DDBJ databases">
        <title>Paulinella longichromatophora chromatophore genome.</title>
        <authorList>
            <person name="Lhee D."/>
            <person name="Yoon H.S."/>
        </authorList>
    </citation>
    <scope>NUCLEOTIDE SEQUENCE</scope>
</reference>
<dbReference type="AlphaFoldDB" id="A0A2H4ZNP8"/>
<evidence type="ECO:0000313" key="1">
    <source>
        <dbReference type="EMBL" id="AUG32119.1"/>
    </source>
</evidence>
<geneLocation type="plastid" evidence="1"/>
<accession>A0A2H4ZNP8</accession>
<sequence length="231" mass="26155">MNKRIEFPCTAELIALPELLLIVSTKASDNGNGIETGAILFDLPHRTSIAQVAFTLHCECNLNPSNKSYIISCGKAGLTYFSTLVENADLIISHNITSIGHWFDTNSFLSINKPWICTMRDISWPIQKRLQSNPSIYDLALAYHVPVWSTNRPLIDCLYLSQVFERCPELETLIQNSLEPRQNYRAQASQEENKLVQESGFTWDPLKGIWSRHLSAKEVISLPFPVYPISD</sequence>
<gene>
    <name evidence="1" type="ORF">PLO_112</name>
</gene>